<organism evidence="2 3">
    <name type="scientific">Gilliamella bombicola</name>
    <dbReference type="NCBI Taxonomy" id="1798182"/>
    <lineage>
        <taxon>Bacteria</taxon>
        <taxon>Pseudomonadati</taxon>
        <taxon>Pseudomonadota</taxon>
        <taxon>Gammaproteobacteria</taxon>
        <taxon>Orbales</taxon>
        <taxon>Orbaceae</taxon>
        <taxon>Gilliamella</taxon>
    </lineage>
</organism>
<keyword evidence="3" id="KW-1185">Reference proteome</keyword>
<evidence type="ECO:0000256" key="1">
    <source>
        <dbReference type="SAM" id="SignalP"/>
    </source>
</evidence>
<name>A0A1C4CR55_9GAMM</name>
<evidence type="ECO:0008006" key="4">
    <source>
        <dbReference type="Google" id="ProtNLM"/>
    </source>
</evidence>
<evidence type="ECO:0000313" key="2">
    <source>
        <dbReference type="EMBL" id="SCC21586.1"/>
    </source>
</evidence>
<reference evidence="3" key="1">
    <citation type="submission" date="2016-08" db="EMBL/GenBank/DDBJ databases">
        <authorList>
            <person name="Varghese N."/>
            <person name="Submissions Spin"/>
        </authorList>
    </citation>
    <scope>NUCLEOTIDE SEQUENCE [LARGE SCALE GENOMIC DNA]</scope>
    <source>
        <strain evidence="3">R-53248</strain>
    </source>
</reference>
<protein>
    <recommendedName>
        <fullName evidence="4">Lipoprotein</fullName>
    </recommendedName>
</protein>
<feature type="chain" id="PRO_5008690063" description="Lipoprotein" evidence="1">
    <location>
        <begin position="22"/>
        <end position="216"/>
    </location>
</feature>
<dbReference type="PROSITE" id="PS51257">
    <property type="entry name" value="PROKAR_LIPOPROTEIN"/>
    <property type="match status" value="1"/>
</dbReference>
<keyword evidence="1" id="KW-0732">Signal</keyword>
<dbReference type="EMBL" id="FMAQ01000010">
    <property type="protein sequence ID" value="SCC21586.1"/>
    <property type="molecule type" value="Genomic_DNA"/>
</dbReference>
<accession>A0A1C4CR55</accession>
<dbReference type="OrthoDB" id="7065611at2"/>
<dbReference type="RefSeq" id="WP_091349692.1">
    <property type="nucleotide sequence ID" value="NZ_FMAQ01000010.1"/>
</dbReference>
<proteinExistence type="predicted"/>
<sequence length="216" mass="24928">MYKLLKLSTFIICSLLITSCAQDTSTKQADSAKKKQEEYLAKARFYSDVEPKGKQPKARITVVQVGSDDFTASRLSVFDLTNTSKLGYFMAYRFGDETYAPIVTDIHGVQVSDENAKPINQLNIVPDKPFIFNVAVYRYKKQEPGWFHRGYTELVTCKWNNKKIVFIPKKDTDYLLSIGAKPTEDKKKFFCIFKLQEWDKKTKEYKETAVMPLPEK</sequence>
<gene>
    <name evidence="2" type="ORF">GA0061081_11052</name>
</gene>
<dbReference type="Proteomes" id="UP000199670">
    <property type="component" value="Unassembled WGS sequence"/>
</dbReference>
<dbReference type="AlphaFoldDB" id="A0A1C4CR55"/>
<feature type="signal peptide" evidence="1">
    <location>
        <begin position="1"/>
        <end position="21"/>
    </location>
</feature>
<evidence type="ECO:0000313" key="3">
    <source>
        <dbReference type="Proteomes" id="UP000199670"/>
    </source>
</evidence>